<dbReference type="SUPFAM" id="SSF50129">
    <property type="entry name" value="GroES-like"/>
    <property type="match status" value="1"/>
</dbReference>
<dbReference type="OrthoDB" id="10257049at2759"/>
<reference evidence="6" key="1">
    <citation type="journal article" date="2020" name="Stud. Mycol.">
        <title>101 Dothideomycetes genomes: A test case for predicting lifestyles and emergence of pathogens.</title>
        <authorList>
            <person name="Haridas S."/>
            <person name="Albert R."/>
            <person name="Binder M."/>
            <person name="Bloem J."/>
            <person name="LaButti K."/>
            <person name="Salamov A."/>
            <person name="Andreopoulos B."/>
            <person name="Baker S."/>
            <person name="Barry K."/>
            <person name="Bills G."/>
            <person name="Bluhm B."/>
            <person name="Cannon C."/>
            <person name="Castanera R."/>
            <person name="Culley D."/>
            <person name="Daum C."/>
            <person name="Ezra D."/>
            <person name="Gonzalez J."/>
            <person name="Henrissat B."/>
            <person name="Kuo A."/>
            <person name="Liang C."/>
            <person name="Lipzen A."/>
            <person name="Lutzoni F."/>
            <person name="Magnuson J."/>
            <person name="Mondo S."/>
            <person name="Nolan M."/>
            <person name="Ohm R."/>
            <person name="Pangilinan J."/>
            <person name="Park H.-J."/>
            <person name="Ramirez L."/>
            <person name="Alfaro M."/>
            <person name="Sun H."/>
            <person name="Tritt A."/>
            <person name="Yoshinaga Y."/>
            <person name="Zwiers L.-H."/>
            <person name="Turgeon B."/>
            <person name="Goodwin S."/>
            <person name="Spatafora J."/>
            <person name="Crous P."/>
            <person name="Grigoriev I."/>
        </authorList>
    </citation>
    <scope>NUCLEOTIDE SEQUENCE [LARGE SCALE GENOMIC DNA]</scope>
    <source>
        <strain evidence="6">CBS 304.66</strain>
    </source>
</reference>
<evidence type="ECO:0000259" key="4">
    <source>
        <dbReference type="SMART" id="SM00829"/>
    </source>
</evidence>
<evidence type="ECO:0000256" key="1">
    <source>
        <dbReference type="ARBA" id="ARBA00008072"/>
    </source>
</evidence>
<dbReference type="EMBL" id="ML986767">
    <property type="protein sequence ID" value="KAF2258387.1"/>
    <property type="molecule type" value="Genomic_DNA"/>
</dbReference>
<dbReference type="InterPro" id="IPR047122">
    <property type="entry name" value="Trans-enoyl_RdTase-like"/>
</dbReference>
<dbReference type="InterPro" id="IPR013154">
    <property type="entry name" value="ADH-like_N"/>
</dbReference>
<evidence type="ECO:0000313" key="6">
    <source>
        <dbReference type="Proteomes" id="UP000800093"/>
    </source>
</evidence>
<dbReference type="Pfam" id="PF08240">
    <property type="entry name" value="ADH_N"/>
    <property type="match status" value="1"/>
</dbReference>
<organism evidence="5 6">
    <name type="scientific">Lojkania enalia</name>
    <dbReference type="NCBI Taxonomy" id="147567"/>
    <lineage>
        <taxon>Eukaryota</taxon>
        <taxon>Fungi</taxon>
        <taxon>Dikarya</taxon>
        <taxon>Ascomycota</taxon>
        <taxon>Pezizomycotina</taxon>
        <taxon>Dothideomycetes</taxon>
        <taxon>Pleosporomycetidae</taxon>
        <taxon>Pleosporales</taxon>
        <taxon>Pleosporales incertae sedis</taxon>
        <taxon>Lojkania</taxon>
    </lineage>
</organism>
<feature type="domain" description="Enoyl reductase (ER)" evidence="4">
    <location>
        <begin position="12"/>
        <end position="369"/>
    </location>
</feature>
<dbReference type="SMART" id="SM00829">
    <property type="entry name" value="PKS_ER"/>
    <property type="match status" value="1"/>
</dbReference>
<protein>
    <submittedName>
        <fullName evidence="5">Zinc-binding oxidoreductase CipB</fullName>
    </submittedName>
</protein>
<sequence length="371" mass="39721">MPPPNRAAWIPAPNKPLEIKSAPYTPPGKNEIVVKVRAVALNPVDYMIQTMGKMIASWVQYPFIMGDDVAGEVVQVGLGVTRFQPDDRVVGHAVSMDKRSNRSCEGAFQEYAVLRTNLVSPIPEYMTFENACVLPLCLSTAACGLFMKDYLALRHPNTTTSKGSTGQTLLVWGGSTAVGRNAVQLAVAAGYDVIATSSPKNFSYMSQLGASQAFDYHSPTVVPDIIIALKGKQCAGAIAIGDGSMPPCIDIVAASSGSKFIAQASVPQPAELPPKGIKMVSFVSSLILFFVSTWFKCKVKGVESKMIWGDDLMENEVGSAIYEGFLPDALQEGKYVATPEPYVVSKGLEGIQEGLKTAWKGFGAKKVVVTL</sequence>
<dbReference type="Gene3D" id="3.90.180.10">
    <property type="entry name" value="Medium-chain alcohol dehydrogenases, catalytic domain"/>
    <property type="match status" value="1"/>
</dbReference>
<keyword evidence="3" id="KW-0560">Oxidoreductase</keyword>
<comment type="caution">
    <text evidence="5">The sequence shown here is derived from an EMBL/GenBank/DDBJ whole genome shotgun (WGS) entry which is preliminary data.</text>
</comment>
<dbReference type="SUPFAM" id="SSF51735">
    <property type="entry name" value="NAD(P)-binding Rossmann-fold domains"/>
    <property type="match status" value="1"/>
</dbReference>
<dbReference type="AlphaFoldDB" id="A0A9P4MXL6"/>
<comment type="subunit">
    <text evidence="2">Monomer.</text>
</comment>
<dbReference type="InterPro" id="IPR036291">
    <property type="entry name" value="NAD(P)-bd_dom_sf"/>
</dbReference>
<evidence type="ECO:0000256" key="2">
    <source>
        <dbReference type="ARBA" id="ARBA00011245"/>
    </source>
</evidence>
<keyword evidence="6" id="KW-1185">Reference proteome</keyword>
<dbReference type="GO" id="GO:0016651">
    <property type="term" value="F:oxidoreductase activity, acting on NAD(P)H"/>
    <property type="evidence" value="ECO:0007669"/>
    <property type="project" value="InterPro"/>
</dbReference>
<name>A0A9P4MXL6_9PLEO</name>
<dbReference type="InterPro" id="IPR020843">
    <property type="entry name" value="ER"/>
</dbReference>
<dbReference type="PANTHER" id="PTHR45348:SF2">
    <property type="entry name" value="ZINC-TYPE ALCOHOL DEHYDROGENASE-LIKE PROTEIN C2E1P3.01"/>
    <property type="match status" value="1"/>
</dbReference>
<dbReference type="Proteomes" id="UP000800093">
    <property type="component" value="Unassembled WGS sequence"/>
</dbReference>
<dbReference type="InterPro" id="IPR011032">
    <property type="entry name" value="GroES-like_sf"/>
</dbReference>
<dbReference type="CDD" id="cd08249">
    <property type="entry name" value="enoyl_reductase_like"/>
    <property type="match status" value="1"/>
</dbReference>
<dbReference type="PANTHER" id="PTHR45348">
    <property type="entry name" value="HYPOTHETICAL OXIDOREDUCTASE (EUROFUNG)"/>
    <property type="match status" value="1"/>
</dbReference>
<evidence type="ECO:0000256" key="3">
    <source>
        <dbReference type="ARBA" id="ARBA00023002"/>
    </source>
</evidence>
<evidence type="ECO:0000313" key="5">
    <source>
        <dbReference type="EMBL" id="KAF2258387.1"/>
    </source>
</evidence>
<proteinExistence type="inferred from homology"/>
<dbReference type="Gene3D" id="3.40.50.720">
    <property type="entry name" value="NAD(P)-binding Rossmann-like Domain"/>
    <property type="match status" value="1"/>
</dbReference>
<accession>A0A9P4MXL6</accession>
<comment type="similarity">
    <text evidence="1">Belongs to the zinc-containing alcohol dehydrogenase family.</text>
</comment>
<gene>
    <name evidence="5" type="ORF">CC78DRAFT_537852</name>
</gene>